<protein>
    <submittedName>
        <fullName evidence="1">Uncharacterized protein</fullName>
    </submittedName>
</protein>
<proteinExistence type="predicted"/>
<accession>X1HA68</accession>
<comment type="caution">
    <text evidence="1">The sequence shown here is derived from an EMBL/GenBank/DDBJ whole genome shotgun (WGS) entry which is preliminary data.</text>
</comment>
<evidence type="ECO:0000313" key="1">
    <source>
        <dbReference type="EMBL" id="GAH50744.1"/>
    </source>
</evidence>
<reference evidence="1" key="1">
    <citation type="journal article" date="2014" name="Front. Microbiol.">
        <title>High frequency of phylogenetically diverse reductive dehalogenase-homologous genes in deep subseafloor sedimentary metagenomes.</title>
        <authorList>
            <person name="Kawai M."/>
            <person name="Futagami T."/>
            <person name="Toyoda A."/>
            <person name="Takaki Y."/>
            <person name="Nishi S."/>
            <person name="Hori S."/>
            <person name="Arai W."/>
            <person name="Tsubouchi T."/>
            <person name="Morono Y."/>
            <person name="Uchiyama I."/>
            <person name="Ito T."/>
            <person name="Fujiyama A."/>
            <person name="Inagaki F."/>
            <person name="Takami H."/>
        </authorList>
    </citation>
    <scope>NUCLEOTIDE SEQUENCE</scope>
    <source>
        <strain evidence="1">Expedition CK06-06</strain>
    </source>
</reference>
<name>X1HA68_9ZZZZ</name>
<dbReference type="AlphaFoldDB" id="X1HA68"/>
<gene>
    <name evidence="1" type="ORF">S03H2_27641</name>
</gene>
<sequence length="54" mass="6260">SHDTNGRLHNQPIQKGVYSHEPLLQEPQNSIPATIWDSLHAAEDKENLIYQDYF</sequence>
<dbReference type="EMBL" id="BARU01016634">
    <property type="protein sequence ID" value="GAH50744.1"/>
    <property type="molecule type" value="Genomic_DNA"/>
</dbReference>
<organism evidence="1">
    <name type="scientific">marine sediment metagenome</name>
    <dbReference type="NCBI Taxonomy" id="412755"/>
    <lineage>
        <taxon>unclassified sequences</taxon>
        <taxon>metagenomes</taxon>
        <taxon>ecological metagenomes</taxon>
    </lineage>
</organism>
<feature type="non-terminal residue" evidence="1">
    <location>
        <position position="1"/>
    </location>
</feature>